<dbReference type="InterPro" id="IPR025669">
    <property type="entry name" value="AAA_dom"/>
</dbReference>
<dbReference type="CDD" id="cd02042">
    <property type="entry name" value="ParAB_family"/>
    <property type="match status" value="1"/>
</dbReference>
<protein>
    <submittedName>
        <fullName evidence="2">Chromosome partitioning ATPase</fullName>
    </submittedName>
</protein>
<dbReference type="RefSeq" id="YP_007003231.1">
    <property type="nucleotide sequence ID" value="NC_019486.1"/>
</dbReference>
<dbReference type="OrthoDB" id="13037at10239"/>
<dbReference type="EMBL" id="HQ141410">
    <property type="protein sequence ID" value="ADW01255.1"/>
    <property type="molecule type" value="Genomic_DNA"/>
</dbReference>
<dbReference type="KEGG" id="vg:14007170"/>
<name>E9LUK9_9CAUD</name>
<dbReference type="SUPFAM" id="SSF52540">
    <property type="entry name" value="P-loop containing nucleoside triphosphate hydrolases"/>
    <property type="match status" value="1"/>
</dbReference>
<feature type="domain" description="AAA" evidence="1">
    <location>
        <begin position="9"/>
        <end position="210"/>
    </location>
</feature>
<dbReference type="InterPro" id="IPR027417">
    <property type="entry name" value="P-loop_NTPase"/>
</dbReference>
<dbReference type="Pfam" id="PF13614">
    <property type="entry name" value="AAA_31"/>
    <property type="match status" value="1"/>
</dbReference>
<dbReference type="GeneID" id="14007170"/>
<dbReference type="PANTHER" id="PTHR13696">
    <property type="entry name" value="P-LOOP CONTAINING NUCLEOSIDE TRIPHOSPHATE HYDROLASE"/>
    <property type="match status" value="1"/>
</dbReference>
<dbReference type="Gene3D" id="3.40.50.300">
    <property type="entry name" value="P-loop containing nucleotide triphosphate hydrolases"/>
    <property type="match status" value="1"/>
</dbReference>
<keyword evidence="3" id="KW-1185">Reference proteome</keyword>
<dbReference type="PANTHER" id="PTHR13696:SF52">
    <property type="entry name" value="PARA FAMILY PROTEIN CT_582"/>
    <property type="match status" value="1"/>
</dbReference>
<evidence type="ECO:0000259" key="1">
    <source>
        <dbReference type="Pfam" id="PF13614"/>
    </source>
</evidence>
<evidence type="ECO:0000313" key="3">
    <source>
        <dbReference type="Proteomes" id="UP000007261"/>
    </source>
</evidence>
<reference evidence="2 3" key="1">
    <citation type="journal article" date="2011" name="Arch. Virol.">
        <title>Complete genomic sequence of the Lactobacillus temperate phage LF1.</title>
        <authorList>
            <person name="Yoon B.H."/>
            <person name="Chang H.I."/>
        </authorList>
    </citation>
    <scope>NUCLEOTIDE SEQUENCE [LARGE SCALE GENOMIC DNA]</scope>
</reference>
<accession>E9LUK9</accession>
<evidence type="ECO:0000313" key="2">
    <source>
        <dbReference type="EMBL" id="ADW01255.1"/>
    </source>
</evidence>
<proteinExistence type="predicted"/>
<dbReference type="Proteomes" id="UP000007261">
    <property type="component" value="Segment"/>
</dbReference>
<organism evidence="2 3">
    <name type="scientific">Lactobacillus phage LF1</name>
    <dbReference type="NCBI Taxonomy" id="947980"/>
    <lineage>
        <taxon>Viruses</taxon>
        <taxon>Duplodnaviria</taxon>
        <taxon>Heunggongvirae</taxon>
        <taxon>Uroviricota</taxon>
        <taxon>Caudoviricetes</taxon>
        <taxon>Lafunavirus</taxon>
        <taxon>Lafunavirus LF1</taxon>
    </lineage>
</organism>
<dbReference type="InterPro" id="IPR050678">
    <property type="entry name" value="DNA_Partitioning_ATPase"/>
</dbReference>
<sequence length="318" mass="35587">MVKEDPDCKVISFINMKGGVGKTTLCINTADNLAQDGNKILIIDMDPQFNATQALLLQMQRQKTLSKNNNTSSDKVFSEDVKAELDSSKTYRKLSKEGKTIMQLFGSTDPNKNSLNIIMNFSDKIDFIPGDLELSSVVAGDTAGKESAINQYIIENGLDKKYNYVLIDCPPTWSILTHASLFASDYYIIPSKIDFYSSIGINSLQNKINEKLLNNFSYKQLSSARNKILINLGIIFSMTTGLMAENSIRQTVKNDFDSSIPIFNVEIPLIRSASTSFIFYSEVKDNSTYSNLTNGFNKFMSLLKTKLQNGNELKENEK</sequence>